<comment type="caution">
    <text evidence="2">The sequence shown here is derived from an EMBL/GenBank/DDBJ whole genome shotgun (WGS) entry which is preliminary data.</text>
</comment>
<feature type="region of interest" description="Disordered" evidence="1">
    <location>
        <begin position="70"/>
        <end position="90"/>
    </location>
</feature>
<evidence type="ECO:0000313" key="3">
    <source>
        <dbReference type="Proteomes" id="UP001501727"/>
    </source>
</evidence>
<evidence type="ECO:0000313" key="2">
    <source>
        <dbReference type="EMBL" id="GAA3921642.1"/>
    </source>
</evidence>
<dbReference type="RefSeq" id="WP_344759274.1">
    <property type="nucleotide sequence ID" value="NZ_BAAAZU010000006.1"/>
</dbReference>
<sequence length="90" mass="8911">MSQRLAGHASTDGIEHGALAIGGVVGVGNNPSAIAGAYKSRDAVDSAAAPPLTSDGMRINGLCGLLSSARRSGQVADRQPPAPTLSFTPA</sequence>
<organism evidence="2 3">
    <name type="scientific">Luteimonas lutimaris</name>
    <dbReference type="NCBI Taxonomy" id="698645"/>
    <lineage>
        <taxon>Bacteria</taxon>
        <taxon>Pseudomonadati</taxon>
        <taxon>Pseudomonadota</taxon>
        <taxon>Gammaproteobacteria</taxon>
        <taxon>Lysobacterales</taxon>
        <taxon>Lysobacteraceae</taxon>
        <taxon>Luteimonas</taxon>
    </lineage>
</organism>
<gene>
    <name evidence="2" type="ORF">GCM10022229_14200</name>
</gene>
<accession>A0ABP7MFB3</accession>
<name>A0ABP7MFB3_9GAMM</name>
<protein>
    <submittedName>
        <fullName evidence="2">Uncharacterized protein</fullName>
    </submittedName>
</protein>
<reference evidence="3" key="1">
    <citation type="journal article" date="2019" name="Int. J. Syst. Evol. Microbiol.">
        <title>The Global Catalogue of Microorganisms (GCM) 10K type strain sequencing project: providing services to taxonomists for standard genome sequencing and annotation.</title>
        <authorList>
            <consortium name="The Broad Institute Genomics Platform"/>
            <consortium name="The Broad Institute Genome Sequencing Center for Infectious Disease"/>
            <person name="Wu L."/>
            <person name="Ma J."/>
        </authorList>
    </citation>
    <scope>NUCLEOTIDE SEQUENCE [LARGE SCALE GENOMIC DNA]</scope>
    <source>
        <strain evidence="3">JCM 16916</strain>
    </source>
</reference>
<dbReference type="EMBL" id="BAAAZU010000006">
    <property type="protein sequence ID" value="GAA3921642.1"/>
    <property type="molecule type" value="Genomic_DNA"/>
</dbReference>
<keyword evidence="3" id="KW-1185">Reference proteome</keyword>
<proteinExistence type="predicted"/>
<dbReference type="Proteomes" id="UP001501727">
    <property type="component" value="Unassembled WGS sequence"/>
</dbReference>
<evidence type="ECO:0000256" key="1">
    <source>
        <dbReference type="SAM" id="MobiDB-lite"/>
    </source>
</evidence>